<evidence type="ECO:0000256" key="2">
    <source>
        <dbReference type="ARBA" id="ARBA00022448"/>
    </source>
</evidence>
<feature type="domain" description="Major facilitator superfamily (MFS) profile" evidence="8">
    <location>
        <begin position="55"/>
        <end position="567"/>
    </location>
</feature>
<keyword evidence="3 7" id="KW-0812">Transmembrane</keyword>
<dbReference type="Pfam" id="PF06609">
    <property type="entry name" value="TRI12"/>
    <property type="match status" value="1"/>
</dbReference>
<dbReference type="Proteomes" id="UP001316803">
    <property type="component" value="Unassembled WGS sequence"/>
</dbReference>
<evidence type="ECO:0000256" key="4">
    <source>
        <dbReference type="ARBA" id="ARBA00022989"/>
    </source>
</evidence>
<dbReference type="GO" id="GO:0022857">
    <property type="term" value="F:transmembrane transporter activity"/>
    <property type="evidence" value="ECO:0007669"/>
    <property type="project" value="InterPro"/>
</dbReference>
<dbReference type="InterPro" id="IPR010573">
    <property type="entry name" value="MFS_Str1/Tri12-like"/>
</dbReference>
<sequence>MAHGTEKRNSGDSSSEASHVDKTDIDVKEAQTSHVEALEVVDVHKEIRMTKAKWLACIALCVSYTTAFQQNACTAAIVKHIDAELGPTTFYNWILSSYSISVSVMYPISGGLSDIFGRKWFFIGGTVISLIGTIIALAAQNVQMVIAGMVFKGVGAGSQQLALAAIAEIVPNRQRGVAQAVLDVVTFPWAIFGGLIGNAMVSHGGLTFRINFLVGVCLNLTTIVTIWFWYHPEPRPLPGNITKTARFFQLDWIGVTLMAIGIVLTLMGFAFGGTQFEWGSAGNVAPLTIGIVSLIALVIWEWKFAKHPFFAHELFIGKTRTFTLMMVVTFIGGMSLYTAMAFWTQQCQGMFFRDPIKIGVSAIPGGTGGAIGGFLGGILVGKHKFLRVPHMLFYANAIKLVSDAVFSTFTPNDYELALAMGFLAMFGMGMSLTVLIVGVQLSCEDKNLGLATLVLGSIRGIGGSVAITIYSSILQNTIAADAGPRIAKAVLPLGVPTTTLPKFIALLLGAREDLAGQLPGVSPDALAVGSETIKWSWAQGFSHIYYAAMAFSGLAVLCAFIIKDTTHNMTDNLAVQLTNEKVHADPKENAQADPKVV</sequence>
<dbReference type="AlphaFoldDB" id="A0AAN8EQ89"/>
<dbReference type="PANTHER" id="PTHR23501:SF195">
    <property type="entry name" value="PEP5"/>
    <property type="match status" value="1"/>
</dbReference>
<feature type="transmembrane region" description="Helical" evidence="7">
    <location>
        <begin position="250"/>
        <end position="272"/>
    </location>
</feature>
<accession>A0AAN8EQ89</accession>
<feature type="transmembrane region" description="Helical" evidence="7">
    <location>
        <begin position="90"/>
        <end position="108"/>
    </location>
</feature>
<feature type="transmembrane region" description="Helical" evidence="7">
    <location>
        <begin position="208"/>
        <end position="230"/>
    </location>
</feature>
<proteinExistence type="predicted"/>
<feature type="transmembrane region" description="Helical" evidence="7">
    <location>
        <begin position="356"/>
        <end position="380"/>
    </location>
</feature>
<gene>
    <name evidence="9" type="ORF">OHC33_002730</name>
</gene>
<dbReference type="InterPro" id="IPR005829">
    <property type="entry name" value="Sugar_transporter_CS"/>
</dbReference>
<keyword evidence="10" id="KW-1185">Reference proteome</keyword>
<dbReference type="InterPro" id="IPR020846">
    <property type="entry name" value="MFS_dom"/>
</dbReference>
<evidence type="ECO:0000313" key="9">
    <source>
        <dbReference type="EMBL" id="KAK5956157.1"/>
    </source>
</evidence>
<feature type="transmembrane region" description="Helical" evidence="7">
    <location>
        <begin position="284"/>
        <end position="302"/>
    </location>
</feature>
<dbReference type="EMBL" id="JAKLMC020000005">
    <property type="protein sequence ID" value="KAK5956157.1"/>
    <property type="molecule type" value="Genomic_DNA"/>
</dbReference>
<keyword evidence="4 7" id="KW-1133">Transmembrane helix</keyword>
<feature type="transmembrane region" description="Helical" evidence="7">
    <location>
        <begin position="416"/>
        <end position="438"/>
    </location>
</feature>
<feature type="transmembrane region" description="Helical" evidence="7">
    <location>
        <begin position="54"/>
        <end position="78"/>
    </location>
</feature>
<feature type="transmembrane region" description="Helical" evidence="7">
    <location>
        <begin position="450"/>
        <end position="473"/>
    </location>
</feature>
<evidence type="ECO:0000256" key="5">
    <source>
        <dbReference type="ARBA" id="ARBA00023136"/>
    </source>
</evidence>
<evidence type="ECO:0000259" key="8">
    <source>
        <dbReference type="PROSITE" id="PS50850"/>
    </source>
</evidence>
<dbReference type="GO" id="GO:0005886">
    <property type="term" value="C:plasma membrane"/>
    <property type="evidence" value="ECO:0007669"/>
    <property type="project" value="TreeGrafter"/>
</dbReference>
<feature type="transmembrane region" description="Helical" evidence="7">
    <location>
        <begin position="120"/>
        <end position="139"/>
    </location>
</feature>
<dbReference type="InterPro" id="IPR036259">
    <property type="entry name" value="MFS_trans_sf"/>
</dbReference>
<evidence type="ECO:0000256" key="6">
    <source>
        <dbReference type="SAM" id="MobiDB-lite"/>
    </source>
</evidence>
<evidence type="ECO:0000313" key="10">
    <source>
        <dbReference type="Proteomes" id="UP001316803"/>
    </source>
</evidence>
<feature type="transmembrane region" description="Helical" evidence="7">
    <location>
        <begin position="322"/>
        <end position="344"/>
    </location>
</feature>
<name>A0AAN8EQ89_9EURO</name>
<dbReference type="PROSITE" id="PS00216">
    <property type="entry name" value="SUGAR_TRANSPORT_1"/>
    <property type="match status" value="1"/>
</dbReference>
<feature type="transmembrane region" description="Helical" evidence="7">
    <location>
        <begin position="544"/>
        <end position="562"/>
    </location>
</feature>
<feature type="transmembrane region" description="Helical" evidence="7">
    <location>
        <begin position="177"/>
        <end position="196"/>
    </location>
</feature>
<keyword evidence="2" id="KW-0813">Transport</keyword>
<reference evidence="9 10" key="1">
    <citation type="submission" date="2022-12" db="EMBL/GenBank/DDBJ databases">
        <title>Genomic features and morphological characterization of a novel Knufia sp. strain isolated from spacecraft assembly facility.</title>
        <authorList>
            <person name="Teixeira M."/>
            <person name="Chander A.M."/>
            <person name="Stajich J.E."/>
            <person name="Venkateswaran K."/>
        </authorList>
    </citation>
    <scope>NUCLEOTIDE SEQUENCE [LARGE SCALE GENOMIC DNA]</scope>
    <source>
        <strain evidence="9 10">FJI-L2-BK-P2</strain>
    </source>
</reference>
<protein>
    <recommendedName>
        <fullName evidence="8">Major facilitator superfamily (MFS) profile domain-containing protein</fullName>
    </recommendedName>
</protein>
<feature type="compositionally biased region" description="Basic and acidic residues" evidence="6">
    <location>
        <begin position="1"/>
        <end position="10"/>
    </location>
</feature>
<dbReference type="Gene3D" id="1.20.1250.20">
    <property type="entry name" value="MFS general substrate transporter like domains"/>
    <property type="match status" value="2"/>
</dbReference>
<dbReference type="SUPFAM" id="SSF103473">
    <property type="entry name" value="MFS general substrate transporter"/>
    <property type="match status" value="1"/>
</dbReference>
<comment type="caution">
    <text evidence="9">The sequence shown here is derived from an EMBL/GenBank/DDBJ whole genome shotgun (WGS) entry which is preliminary data.</text>
</comment>
<evidence type="ECO:0000256" key="1">
    <source>
        <dbReference type="ARBA" id="ARBA00004141"/>
    </source>
</evidence>
<dbReference type="PANTHER" id="PTHR23501">
    <property type="entry name" value="MAJOR FACILITATOR SUPERFAMILY"/>
    <property type="match status" value="1"/>
</dbReference>
<feature type="region of interest" description="Disordered" evidence="6">
    <location>
        <begin position="1"/>
        <end position="22"/>
    </location>
</feature>
<evidence type="ECO:0000256" key="3">
    <source>
        <dbReference type="ARBA" id="ARBA00022692"/>
    </source>
</evidence>
<evidence type="ECO:0000256" key="7">
    <source>
        <dbReference type="SAM" id="Phobius"/>
    </source>
</evidence>
<dbReference type="PROSITE" id="PS50850">
    <property type="entry name" value="MFS"/>
    <property type="match status" value="1"/>
</dbReference>
<keyword evidence="5 7" id="KW-0472">Membrane</keyword>
<organism evidence="9 10">
    <name type="scientific">Knufia fluminis</name>
    <dbReference type="NCBI Taxonomy" id="191047"/>
    <lineage>
        <taxon>Eukaryota</taxon>
        <taxon>Fungi</taxon>
        <taxon>Dikarya</taxon>
        <taxon>Ascomycota</taxon>
        <taxon>Pezizomycotina</taxon>
        <taxon>Eurotiomycetes</taxon>
        <taxon>Chaetothyriomycetidae</taxon>
        <taxon>Chaetothyriales</taxon>
        <taxon>Trichomeriaceae</taxon>
        <taxon>Knufia</taxon>
    </lineage>
</organism>
<comment type="subcellular location">
    <subcellularLocation>
        <location evidence="1">Membrane</location>
        <topology evidence="1">Multi-pass membrane protein</topology>
    </subcellularLocation>
</comment>